<dbReference type="GO" id="GO:0046872">
    <property type="term" value="F:metal ion binding"/>
    <property type="evidence" value="ECO:0007669"/>
    <property type="project" value="InterPro"/>
</dbReference>
<feature type="domain" description="Peptidase M16 C-terminal" evidence="6">
    <location>
        <begin position="166"/>
        <end position="339"/>
    </location>
</feature>
<organism evidence="7 8">
    <name type="scientific">Terasakiella brassicae</name>
    <dbReference type="NCBI Taxonomy" id="1634917"/>
    <lineage>
        <taxon>Bacteria</taxon>
        <taxon>Pseudomonadati</taxon>
        <taxon>Pseudomonadota</taxon>
        <taxon>Alphaproteobacteria</taxon>
        <taxon>Rhodospirillales</taxon>
        <taxon>Terasakiellaceae</taxon>
        <taxon>Terasakiella</taxon>
    </lineage>
</organism>
<evidence type="ECO:0000259" key="6">
    <source>
        <dbReference type="Pfam" id="PF05193"/>
    </source>
</evidence>
<comment type="similarity">
    <text evidence="2 4">Belongs to the peptidase M16 family.</text>
</comment>
<gene>
    <name evidence="7" type="ORF">GCM10011332_24510</name>
</gene>
<feature type="domain" description="Peptidase M16 N-terminal" evidence="5">
    <location>
        <begin position="13"/>
        <end position="159"/>
    </location>
</feature>
<dbReference type="FunFam" id="3.30.830.10:FF:000008">
    <property type="entry name" value="Mitochondrial-processing peptidase subunit beta"/>
    <property type="match status" value="1"/>
</dbReference>
<evidence type="ECO:0000256" key="2">
    <source>
        <dbReference type="ARBA" id="ARBA00007261"/>
    </source>
</evidence>
<keyword evidence="3" id="KW-0482">Metalloprotease</keyword>
<dbReference type="Pfam" id="PF00675">
    <property type="entry name" value="Peptidase_M16"/>
    <property type="match status" value="1"/>
</dbReference>
<keyword evidence="8" id="KW-1185">Reference proteome</keyword>
<evidence type="ECO:0000313" key="7">
    <source>
        <dbReference type="EMBL" id="GGF69486.1"/>
    </source>
</evidence>
<dbReference type="GO" id="GO:0004222">
    <property type="term" value="F:metalloendopeptidase activity"/>
    <property type="evidence" value="ECO:0007669"/>
    <property type="project" value="InterPro"/>
</dbReference>
<evidence type="ECO:0000256" key="4">
    <source>
        <dbReference type="RuleBase" id="RU004447"/>
    </source>
</evidence>
<dbReference type="PROSITE" id="PS00143">
    <property type="entry name" value="INSULINASE"/>
    <property type="match status" value="1"/>
</dbReference>
<dbReference type="Pfam" id="PF05193">
    <property type="entry name" value="Peptidase_M16_C"/>
    <property type="match status" value="1"/>
</dbReference>
<evidence type="ECO:0000256" key="3">
    <source>
        <dbReference type="ARBA" id="ARBA00023049"/>
    </source>
</evidence>
<dbReference type="RefSeq" id="WP_188665596.1">
    <property type="nucleotide sequence ID" value="NZ_BMHV01000018.1"/>
</dbReference>
<dbReference type="AlphaFoldDB" id="A0A917FDQ7"/>
<dbReference type="InterPro" id="IPR001431">
    <property type="entry name" value="Pept_M16_Zn_BS"/>
</dbReference>
<dbReference type="GO" id="GO:0006508">
    <property type="term" value="P:proteolysis"/>
    <property type="evidence" value="ECO:0007669"/>
    <property type="project" value="InterPro"/>
</dbReference>
<keyword evidence="3" id="KW-0645">Protease</keyword>
<name>A0A917FDQ7_9PROT</name>
<comment type="caution">
    <text evidence="7">The sequence shown here is derived from an EMBL/GenBank/DDBJ whole genome shotgun (WGS) entry which is preliminary data.</text>
</comment>
<keyword evidence="3" id="KW-0378">Hydrolase</keyword>
<dbReference type="InterPro" id="IPR007863">
    <property type="entry name" value="Peptidase_M16_C"/>
</dbReference>
<evidence type="ECO:0000256" key="1">
    <source>
        <dbReference type="ARBA" id="ARBA00001947"/>
    </source>
</evidence>
<protein>
    <submittedName>
        <fullName evidence="7">Peptidase M16</fullName>
    </submittedName>
</protein>
<proteinExistence type="inferred from homology"/>
<dbReference type="EMBL" id="BMHV01000018">
    <property type="protein sequence ID" value="GGF69486.1"/>
    <property type="molecule type" value="Genomic_DNA"/>
</dbReference>
<dbReference type="InterPro" id="IPR011249">
    <property type="entry name" value="Metalloenz_LuxS/M16"/>
</dbReference>
<evidence type="ECO:0000313" key="8">
    <source>
        <dbReference type="Proteomes" id="UP000632498"/>
    </source>
</evidence>
<reference evidence="7" key="1">
    <citation type="journal article" date="2014" name="Int. J. Syst. Evol. Microbiol.">
        <title>Complete genome sequence of Corynebacterium casei LMG S-19264T (=DSM 44701T), isolated from a smear-ripened cheese.</title>
        <authorList>
            <consortium name="US DOE Joint Genome Institute (JGI-PGF)"/>
            <person name="Walter F."/>
            <person name="Albersmeier A."/>
            <person name="Kalinowski J."/>
            <person name="Ruckert C."/>
        </authorList>
    </citation>
    <scope>NUCLEOTIDE SEQUENCE</scope>
    <source>
        <strain evidence="7">CGMCC 1.15254</strain>
    </source>
</reference>
<dbReference type="InterPro" id="IPR050361">
    <property type="entry name" value="MPP/UQCRC_Complex"/>
</dbReference>
<dbReference type="PANTHER" id="PTHR11851:SF49">
    <property type="entry name" value="MITOCHONDRIAL-PROCESSING PEPTIDASE SUBUNIT ALPHA"/>
    <property type="match status" value="1"/>
</dbReference>
<accession>A0A917FDQ7</accession>
<evidence type="ECO:0000259" key="5">
    <source>
        <dbReference type="Pfam" id="PF00675"/>
    </source>
</evidence>
<comment type="cofactor">
    <cofactor evidence="1">
        <name>Zn(2+)</name>
        <dbReference type="ChEBI" id="CHEBI:29105"/>
    </cofactor>
</comment>
<dbReference type="Proteomes" id="UP000632498">
    <property type="component" value="Unassembled WGS sequence"/>
</dbReference>
<dbReference type="PANTHER" id="PTHR11851">
    <property type="entry name" value="METALLOPROTEASE"/>
    <property type="match status" value="1"/>
</dbReference>
<sequence length="413" mass="46039">MNVRITTLDNGLRVVSNHMASVQSVSLGAWIEIGARHEKPELNGISHMLEHMAFKGTTTRNALQLAEEIENVGGHINAYTSRENTAYYAKVLKEDVALAVDIISDILQNSVIDGEELERERSVILQEIYQANDTPDDIVFDYFQLTAYPDQAMGRPVLGESDIVKSLSRDTVLSYMQDNYATSRMVFSASGNVDHDTLVAMVEEKFTALPRETQILPDPTRYVGGHFVENRPNLEQVHLVAGFDAVKYDDPDFYSLSVMSTLFGGGMSSRLFQEIREKRGLVYSIYSFVSAYDDGGMLGLYAGTGRDEMKELVPVLADEITKVCERVSEDEVQRARAQLKSSILMSLESTSTRCEQLARQLTVFNRIIPVEEVVEKIDAIDVDAVCKVARRVFASKPTLTALGPLTEIPEFTI</sequence>
<reference evidence="7" key="2">
    <citation type="submission" date="2020-09" db="EMBL/GenBank/DDBJ databases">
        <authorList>
            <person name="Sun Q."/>
            <person name="Zhou Y."/>
        </authorList>
    </citation>
    <scope>NUCLEOTIDE SEQUENCE</scope>
    <source>
        <strain evidence="7">CGMCC 1.15254</strain>
    </source>
</reference>
<dbReference type="Gene3D" id="3.30.830.10">
    <property type="entry name" value="Metalloenzyme, LuxS/M16 peptidase-like"/>
    <property type="match status" value="2"/>
</dbReference>
<dbReference type="InterPro" id="IPR011765">
    <property type="entry name" value="Pept_M16_N"/>
</dbReference>
<dbReference type="SUPFAM" id="SSF63411">
    <property type="entry name" value="LuxS/MPP-like metallohydrolase"/>
    <property type="match status" value="2"/>
</dbReference>